<evidence type="ECO:0000256" key="1">
    <source>
        <dbReference type="SAM" id="MobiDB-lite"/>
    </source>
</evidence>
<feature type="transmembrane region" description="Helical" evidence="2">
    <location>
        <begin position="6"/>
        <end position="22"/>
    </location>
</feature>
<evidence type="ECO:0000256" key="2">
    <source>
        <dbReference type="SAM" id="Phobius"/>
    </source>
</evidence>
<comment type="caution">
    <text evidence="3">The sequence shown here is derived from an EMBL/GenBank/DDBJ whole genome shotgun (WGS) entry which is preliminary data.</text>
</comment>
<organism evidence="3">
    <name type="scientific">Rhizobium leguminosarum</name>
    <dbReference type="NCBI Taxonomy" id="384"/>
    <lineage>
        <taxon>Bacteria</taxon>
        <taxon>Pseudomonadati</taxon>
        <taxon>Pseudomonadota</taxon>
        <taxon>Alphaproteobacteria</taxon>
        <taxon>Hyphomicrobiales</taxon>
        <taxon>Rhizobiaceae</taxon>
        <taxon>Rhizobium/Agrobacterium group</taxon>
        <taxon>Rhizobium</taxon>
    </lineage>
</organism>
<feature type="region of interest" description="Disordered" evidence="1">
    <location>
        <begin position="106"/>
        <end position="145"/>
    </location>
</feature>
<gene>
    <name evidence="3" type="ORF">A4U53_17770</name>
</gene>
<keyword evidence="2" id="KW-0472">Membrane</keyword>
<dbReference type="AlphaFoldDB" id="A0A179BV24"/>
<keyword evidence="2" id="KW-1133">Transmembrane helix</keyword>
<protein>
    <submittedName>
        <fullName evidence="3">Uncharacterized protein</fullName>
    </submittedName>
</protein>
<proteinExistence type="predicted"/>
<accession>A0A179BV24</accession>
<dbReference type="EMBL" id="LWBS01000121">
    <property type="protein sequence ID" value="OAP95073.1"/>
    <property type="molecule type" value="Genomic_DNA"/>
</dbReference>
<name>A0A179BV24_RHILE</name>
<feature type="transmembrane region" description="Helical" evidence="2">
    <location>
        <begin position="29"/>
        <end position="50"/>
    </location>
</feature>
<sequence>MTPAITLWLAYVLAAGIICWTAKNKRQAIAFLLVALATAPAAFLTLGHAAPWQPAKGHYTVLGARIDVDEAIYVLLDADPEPRLYKLPYSAQQASELQNSLDTAEANGTGVGLTMDGDSSAGFAEEGQRGGSEVKQAEPQAIIGG</sequence>
<evidence type="ECO:0000313" key="3">
    <source>
        <dbReference type="EMBL" id="OAP95073.1"/>
    </source>
</evidence>
<reference evidence="3" key="1">
    <citation type="submission" date="2016-04" db="EMBL/GenBank/DDBJ databases">
        <title>Fast-growing isolate from the root nodules of Vavilovia formosa.</title>
        <authorList>
            <person name="Kimeklis A."/>
            <person name="Safronova V."/>
            <person name="Belimov A."/>
            <person name="Andronov E."/>
        </authorList>
    </citation>
    <scope>NUCLEOTIDE SEQUENCE [LARGE SCALE GENOMIC DNA]</scope>
    <source>
        <strain evidence="3">Vaf-46</strain>
    </source>
</reference>
<keyword evidence="2" id="KW-0812">Transmembrane</keyword>